<dbReference type="GO" id="GO:0046873">
    <property type="term" value="F:metal ion transmembrane transporter activity"/>
    <property type="evidence" value="ECO:0007669"/>
    <property type="project" value="InterPro"/>
</dbReference>
<evidence type="ECO:0000256" key="4">
    <source>
        <dbReference type="ARBA" id="ARBA00023136"/>
    </source>
</evidence>
<keyword evidence="2 5" id="KW-0812">Transmembrane</keyword>
<dbReference type="VEuPathDB" id="FungiDB:FOMG_18252"/>
<dbReference type="EMBL" id="JH659427">
    <property type="protein sequence ID" value="EXK25064.1"/>
    <property type="molecule type" value="Genomic_DNA"/>
</dbReference>
<dbReference type="GO" id="GO:0016020">
    <property type="term" value="C:membrane"/>
    <property type="evidence" value="ECO:0007669"/>
    <property type="project" value="UniProtKB-SubCell"/>
</dbReference>
<dbReference type="HOGENOM" id="CLU_1077847_0_0_1"/>
<dbReference type="InterPro" id="IPR002523">
    <property type="entry name" value="MgTranspt_CorA/ZnTranspt_ZntB"/>
</dbReference>
<reference evidence="6" key="2">
    <citation type="submission" date="2012-05" db="EMBL/GenBank/DDBJ databases">
        <title>Annotation of the Genome Sequence of Fusarium oxysporum f. sp. melonis 26406.</title>
        <authorList>
            <consortium name="The Broad Institute Genomics Platform"/>
            <person name="Ma L.-J."/>
            <person name="Corby-Kistler H."/>
            <person name="Broz K."/>
            <person name="Gale L.R."/>
            <person name="Jonkers W."/>
            <person name="O'Donnell K."/>
            <person name="Ploetz R."/>
            <person name="Steinberg C."/>
            <person name="Schwartz D.C."/>
            <person name="VanEtten H."/>
            <person name="Zhou S."/>
            <person name="Young S.K."/>
            <person name="Zeng Q."/>
            <person name="Gargeya S."/>
            <person name="Fitzgerald M."/>
            <person name="Abouelleil A."/>
            <person name="Alvarado L."/>
            <person name="Chapman S.B."/>
            <person name="Gainer-Dewar J."/>
            <person name="Goldberg J."/>
            <person name="Griggs A."/>
            <person name="Gujja S."/>
            <person name="Hansen M."/>
            <person name="Howarth C."/>
            <person name="Imamovic A."/>
            <person name="Ireland A."/>
            <person name="Larimer J."/>
            <person name="McCowan C."/>
            <person name="Murphy C."/>
            <person name="Pearson M."/>
            <person name="Poon T.W."/>
            <person name="Priest M."/>
            <person name="Roberts A."/>
            <person name="Saif S."/>
            <person name="Shea T."/>
            <person name="Sykes S."/>
            <person name="Wortman J."/>
            <person name="Nusbaum C."/>
            <person name="Birren B."/>
        </authorList>
    </citation>
    <scope>NUCLEOTIDE SEQUENCE</scope>
    <source>
        <strain evidence="6">26406</strain>
    </source>
</reference>
<dbReference type="InterPro" id="IPR045863">
    <property type="entry name" value="CorA_TM1_TM2"/>
</dbReference>
<dbReference type="AlphaFoldDB" id="W9YZW1"/>
<dbReference type="Gene3D" id="1.20.58.340">
    <property type="entry name" value="Magnesium transport protein CorA, transmembrane region"/>
    <property type="match status" value="1"/>
</dbReference>
<name>W9YZW1_FUSOX</name>
<evidence type="ECO:0000313" key="6">
    <source>
        <dbReference type="EMBL" id="EXK25064.1"/>
    </source>
</evidence>
<evidence type="ECO:0000256" key="5">
    <source>
        <dbReference type="SAM" id="Phobius"/>
    </source>
</evidence>
<evidence type="ECO:0000256" key="2">
    <source>
        <dbReference type="ARBA" id="ARBA00022692"/>
    </source>
</evidence>
<organism evidence="6">
    <name type="scientific">Fusarium oxysporum f. sp. melonis 26406</name>
    <dbReference type="NCBI Taxonomy" id="1089452"/>
    <lineage>
        <taxon>Eukaryota</taxon>
        <taxon>Fungi</taxon>
        <taxon>Dikarya</taxon>
        <taxon>Ascomycota</taxon>
        <taxon>Pezizomycotina</taxon>
        <taxon>Sordariomycetes</taxon>
        <taxon>Hypocreomycetidae</taxon>
        <taxon>Hypocreales</taxon>
        <taxon>Nectriaceae</taxon>
        <taxon>Fusarium</taxon>
        <taxon>Fusarium oxysporum species complex</taxon>
    </lineage>
</organism>
<protein>
    <submittedName>
        <fullName evidence="6">Uncharacterized protein</fullName>
    </submittedName>
</protein>
<proteinExistence type="predicted"/>
<reference evidence="6" key="1">
    <citation type="submission" date="2012-04" db="EMBL/GenBank/DDBJ databases">
        <title>The Genome Sequence of Fusarium oxysporum melonis.</title>
        <authorList>
            <consortium name="The Broad Institute Genome Sequencing Platform"/>
            <person name="Ma L.-J."/>
            <person name="Gale L.R."/>
            <person name="Schwartz D.C."/>
            <person name="Zhou S."/>
            <person name="Corby-Kistler H."/>
            <person name="Young S.K."/>
            <person name="Zeng Q."/>
            <person name="Gargeya S."/>
            <person name="Fitzgerald M."/>
            <person name="Haas B."/>
            <person name="Abouelleil A."/>
            <person name="Alvarado L."/>
            <person name="Arachchi H.M."/>
            <person name="Berlin A."/>
            <person name="Brown A."/>
            <person name="Chapman S.B."/>
            <person name="Chen Z."/>
            <person name="Dunbar C."/>
            <person name="Freedman E."/>
            <person name="Gearin G."/>
            <person name="Goldberg J."/>
            <person name="Griggs A."/>
            <person name="Gujja S."/>
            <person name="Heiman D."/>
            <person name="Howarth C."/>
            <person name="Larson L."/>
            <person name="Lui A."/>
            <person name="MacDonald P.J.P."/>
            <person name="Montmayeur A."/>
            <person name="Murphy C."/>
            <person name="Neiman D."/>
            <person name="Pearson M."/>
            <person name="Priest M."/>
            <person name="Roberts A."/>
            <person name="Saif S."/>
            <person name="Shea T."/>
            <person name="Shenoy N."/>
            <person name="Sisk P."/>
            <person name="Stolte C."/>
            <person name="Sykes S."/>
            <person name="Wortman J."/>
            <person name="Nusbaum C."/>
            <person name="Birren B."/>
        </authorList>
    </citation>
    <scope>NUCLEOTIDE SEQUENCE</scope>
    <source>
        <strain evidence="6">26406</strain>
    </source>
</reference>
<accession>W9YZW1</accession>
<feature type="transmembrane region" description="Helical" evidence="5">
    <location>
        <begin position="161"/>
        <end position="181"/>
    </location>
</feature>
<gene>
    <name evidence="6" type="ORF">FOMG_18252</name>
</gene>
<dbReference type="OrthoDB" id="5392974at2759"/>
<dbReference type="Proteomes" id="UP000030703">
    <property type="component" value="Unassembled WGS sequence"/>
</dbReference>
<sequence length="258" mass="29786">MGADSFWLHKELFRVYMPAWRRYNAYLEETLLPIANNAVVTFIEELTDTERRQLTQLAFLETKLIQTPVILQATQDVLGELSSLFDEQFWVVHTVKGTSDHPVSCQFKQYHRNCQAYARVAQSLQERTQRITQLLVNTLSFREQLNAKSQNENMLKLNKSAVFITTLTLLYLPPSFVATFFGMNFFELDKEKDQIVSTSMIWVFALCSALLTAGTFLLYHLLLDGTLLGQLGDIILNLRKITLRRTMPKDSDHELELV</sequence>
<keyword evidence="3 5" id="KW-1133">Transmembrane helix</keyword>
<dbReference type="SUPFAM" id="SSF144083">
    <property type="entry name" value="Magnesium transport protein CorA, transmembrane region"/>
    <property type="match status" value="1"/>
</dbReference>
<dbReference type="Pfam" id="PF01544">
    <property type="entry name" value="CorA"/>
    <property type="match status" value="1"/>
</dbReference>
<feature type="transmembrane region" description="Helical" evidence="5">
    <location>
        <begin position="201"/>
        <end position="222"/>
    </location>
</feature>
<comment type="subcellular location">
    <subcellularLocation>
        <location evidence="1">Membrane</location>
        <topology evidence="1">Multi-pass membrane protein</topology>
    </subcellularLocation>
</comment>
<evidence type="ECO:0000256" key="1">
    <source>
        <dbReference type="ARBA" id="ARBA00004141"/>
    </source>
</evidence>
<keyword evidence="4 5" id="KW-0472">Membrane</keyword>
<evidence type="ECO:0000256" key="3">
    <source>
        <dbReference type="ARBA" id="ARBA00022989"/>
    </source>
</evidence>